<feature type="compositionally biased region" description="Low complexity" evidence="6">
    <location>
        <begin position="477"/>
        <end position="489"/>
    </location>
</feature>
<feature type="compositionally biased region" description="Polar residues" evidence="6">
    <location>
        <begin position="462"/>
        <end position="472"/>
    </location>
</feature>
<dbReference type="PROSITE" id="PS50950">
    <property type="entry name" value="ZF_THAP"/>
    <property type="match status" value="1"/>
</dbReference>
<feature type="compositionally biased region" description="Low complexity" evidence="6">
    <location>
        <begin position="534"/>
        <end position="547"/>
    </location>
</feature>
<evidence type="ECO:0000313" key="9">
    <source>
        <dbReference type="RefSeq" id="XP_018096244.1"/>
    </source>
</evidence>
<dbReference type="GO" id="GO:0008270">
    <property type="term" value="F:zinc ion binding"/>
    <property type="evidence" value="ECO:0007669"/>
    <property type="project" value="UniProtKB-KW"/>
</dbReference>
<accession>A0A8J0TWF7</accession>
<proteinExistence type="predicted"/>
<dbReference type="Proteomes" id="UP000186698">
    <property type="component" value="Chromosome 9_10S"/>
</dbReference>
<dbReference type="RefSeq" id="XP_018096244.1">
    <property type="nucleotide sequence ID" value="XM_018240755.2"/>
</dbReference>
<dbReference type="GeneID" id="108704260"/>
<dbReference type="SMART" id="SM00980">
    <property type="entry name" value="THAP"/>
    <property type="match status" value="1"/>
</dbReference>
<protein>
    <submittedName>
        <fullName evidence="9">Oocyte zinc finger protein XlCOF29-like</fullName>
    </submittedName>
</protein>
<evidence type="ECO:0000256" key="1">
    <source>
        <dbReference type="ARBA" id="ARBA00022723"/>
    </source>
</evidence>
<keyword evidence="3" id="KW-0862">Zinc</keyword>
<evidence type="ECO:0000256" key="5">
    <source>
        <dbReference type="PROSITE-ProRule" id="PRU00309"/>
    </source>
</evidence>
<keyword evidence="2 5" id="KW-0863">Zinc-finger</keyword>
<evidence type="ECO:0000256" key="3">
    <source>
        <dbReference type="ARBA" id="ARBA00022833"/>
    </source>
</evidence>
<dbReference type="PANTHER" id="PTHR28624:SF1">
    <property type="entry name" value="MITOCHONDRIAL POTASSIUM CHANNEL"/>
    <property type="match status" value="1"/>
</dbReference>
<dbReference type="KEGG" id="xla:108704260"/>
<sequence>MPNCIVENCGNSSYKASEKGVKLHTFPTKLERVKLWLKAIPQKYEDLESFAQQILEAKKTNPYRVCSDHFPRECYSGANGKCILSKNAVPSVFSCLPPPAKRFCMDPAHSGWKEKPKGVDVSTRTDIYNFGRDRGTQFDRYYGVKSRKVATDPKSFTRDVATLTNPRIQTSEPQISSWGKKFKIITPRLSVNTADKYSQCNEYDFYTNQRGFFKASRSQRDQVEISEEQTDAVMGNMNNNQRNEKILNLTLEIIYLLSGEDFTVMKKSDNGVPQRCNDCMLEGLCRRHTPTVTQMSNSVIQKENDKIALELLSNIIQLLTGEEWEYLNGNKALYSAEIMDNNQQLCSRDCDYGEMREIAAHPQAALCSKAVSGKTAGTNAVGRDGCLTNPSTPKYHALEITIKEEPPSWEEENDSIHTPSKQVQGTDTSRTPGGTSANVISTSIKEEPISYEGGNHADPLRKQTQGTETTTPIMGCSSSNDSLSSTTISEEPRLCKRGNQSDAPPPNMRSSPNAGANSISDAKKEKLASKCSIDPLTGQTQGTDTPTPIMGCRMNNR</sequence>
<evidence type="ECO:0000256" key="6">
    <source>
        <dbReference type="SAM" id="MobiDB-lite"/>
    </source>
</evidence>
<evidence type="ECO:0000256" key="2">
    <source>
        <dbReference type="ARBA" id="ARBA00022771"/>
    </source>
</evidence>
<keyword evidence="8" id="KW-1185">Reference proteome</keyword>
<evidence type="ECO:0000313" key="8">
    <source>
        <dbReference type="Proteomes" id="UP000186698"/>
    </source>
</evidence>
<gene>
    <name evidence="9" type="primary">LOC108704260</name>
</gene>
<dbReference type="AlphaFoldDB" id="A0A8J0TWF7"/>
<dbReference type="OrthoDB" id="9902939at2759"/>
<keyword evidence="4 5" id="KW-0238">DNA-binding</keyword>
<reference evidence="9" key="1">
    <citation type="submission" date="2025-08" db="UniProtKB">
        <authorList>
            <consortium name="RefSeq"/>
        </authorList>
    </citation>
    <scope>IDENTIFICATION</scope>
    <source>
        <strain evidence="9">J_2021</strain>
        <tissue evidence="9">Erythrocytes</tissue>
    </source>
</reference>
<feature type="region of interest" description="Disordered" evidence="6">
    <location>
        <begin position="405"/>
        <end position="557"/>
    </location>
</feature>
<dbReference type="SMART" id="SM00692">
    <property type="entry name" value="DM3"/>
    <property type="match status" value="1"/>
</dbReference>
<dbReference type="Pfam" id="PF05485">
    <property type="entry name" value="THAP"/>
    <property type="match status" value="1"/>
</dbReference>
<evidence type="ECO:0000259" key="7">
    <source>
        <dbReference type="PROSITE" id="PS50950"/>
    </source>
</evidence>
<dbReference type="InterPro" id="IPR037660">
    <property type="entry name" value="CCDC51"/>
</dbReference>
<dbReference type="SUPFAM" id="SSF57716">
    <property type="entry name" value="Glucocorticoid receptor-like (DNA-binding domain)"/>
    <property type="match status" value="1"/>
</dbReference>
<dbReference type="InterPro" id="IPR006612">
    <property type="entry name" value="THAP_Znf"/>
</dbReference>
<organism evidence="8 9">
    <name type="scientific">Xenopus laevis</name>
    <name type="common">African clawed frog</name>
    <dbReference type="NCBI Taxonomy" id="8355"/>
    <lineage>
        <taxon>Eukaryota</taxon>
        <taxon>Metazoa</taxon>
        <taxon>Chordata</taxon>
        <taxon>Craniata</taxon>
        <taxon>Vertebrata</taxon>
        <taxon>Euteleostomi</taxon>
        <taxon>Amphibia</taxon>
        <taxon>Batrachia</taxon>
        <taxon>Anura</taxon>
        <taxon>Pipoidea</taxon>
        <taxon>Pipidae</taxon>
        <taxon>Xenopodinae</taxon>
        <taxon>Xenopus</taxon>
        <taxon>Xenopus</taxon>
    </lineage>
</organism>
<feature type="compositionally biased region" description="Polar residues" evidence="6">
    <location>
        <begin position="416"/>
        <end position="443"/>
    </location>
</feature>
<feature type="domain" description="THAP-type" evidence="7">
    <location>
        <begin position="1"/>
        <end position="93"/>
    </location>
</feature>
<dbReference type="GO" id="GO:0003677">
    <property type="term" value="F:DNA binding"/>
    <property type="evidence" value="ECO:0007669"/>
    <property type="project" value="UniProtKB-UniRule"/>
</dbReference>
<dbReference type="PANTHER" id="PTHR28624">
    <property type="entry name" value="COILED-COIL DOMAIN-CONTAINING PROTEIN 51"/>
    <property type="match status" value="1"/>
</dbReference>
<feature type="compositionally biased region" description="Polar residues" evidence="6">
    <location>
        <begin position="498"/>
        <end position="520"/>
    </location>
</feature>
<name>A0A8J0TWF7_XENLA</name>
<evidence type="ECO:0000256" key="4">
    <source>
        <dbReference type="ARBA" id="ARBA00023125"/>
    </source>
</evidence>
<keyword evidence="1" id="KW-0479">Metal-binding</keyword>